<feature type="transmembrane region" description="Helical" evidence="5">
    <location>
        <begin position="73"/>
        <end position="93"/>
    </location>
</feature>
<feature type="transmembrane region" description="Helical" evidence="5">
    <location>
        <begin position="130"/>
        <end position="148"/>
    </location>
</feature>
<feature type="transmembrane region" description="Helical" evidence="5">
    <location>
        <begin position="36"/>
        <end position="53"/>
    </location>
</feature>
<feature type="domain" description="Yip1" evidence="6">
    <location>
        <begin position="10"/>
        <end position="173"/>
    </location>
</feature>
<organism evidence="7 8">
    <name type="scientific">Sodaliphilus pleomorphus</name>
    <dbReference type="NCBI Taxonomy" id="2606626"/>
    <lineage>
        <taxon>Bacteria</taxon>
        <taxon>Pseudomonadati</taxon>
        <taxon>Bacteroidota</taxon>
        <taxon>Bacteroidia</taxon>
        <taxon>Bacteroidales</taxon>
        <taxon>Muribaculaceae</taxon>
        <taxon>Sodaliphilus</taxon>
    </lineage>
</organism>
<evidence type="ECO:0000256" key="5">
    <source>
        <dbReference type="SAM" id="Phobius"/>
    </source>
</evidence>
<name>A0A6L5XF12_9BACT</name>
<protein>
    <recommendedName>
        <fullName evidence="6">Yip1 domain-containing protein</fullName>
    </recommendedName>
</protein>
<keyword evidence="3 5" id="KW-1133">Transmembrane helix</keyword>
<evidence type="ECO:0000313" key="7">
    <source>
        <dbReference type="EMBL" id="MSS17824.1"/>
    </source>
</evidence>
<gene>
    <name evidence="7" type="ORF">FYJ29_08670</name>
</gene>
<dbReference type="EMBL" id="VULT01000012">
    <property type="protein sequence ID" value="MSS17824.1"/>
    <property type="molecule type" value="Genomic_DNA"/>
</dbReference>
<reference evidence="7 8" key="1">
    <citation type="submission" date="2019-08" db="EMBL/GenBank/DDBJ databases">
        <title>In-depth cultivation of the pig gut microbiome towards novel bacterial diversity and tailored functional studies.</title>
        <authorList>
            <person name="Wylensek D."/>
            <person name="Hitch T.C.A."/>
            <person name="Clavel T."/>
        </authorList>
    </citation>
    <scope>NUCLEOTIDE SEQUENCE [LARGE SCALE GENOMIC DNA]</scope>
    <source>
        <strain evidence="7 8">Oil-RF-744-WCA-WT-10</strain>
    </source>
</reference>
<evidence type="ECO:0000259" key="6">
    <source>
        <dbReference type="Pfam" id="PF04893"/>
    </source>
</evidence>
<evidence type="ECO:0000256" key="1">
    <source>
        <dbReference type="ARBA" id="ARBA00004141"/>
    </source>
</evidence>
<dbReference type="RefSeq" id="WP_154326498.1">
    <property type="nucleotide sequence ID" value="NZ_CP045696.1"/>
</dbReference>
<evidence type="ECO:0000256" key="3">
    <source>
        <dbReference type="ARBA" id="ARBA00022989"/>
    </source>
</evidence>
<comment type="subcellular location">
    <subcellularLocation>
        <location evidence="1">Membrane</location>
        <topology evidence="1">Multi-pass membrane protein</topology>
    </subcellularLocation>
</comment>
<feature type="transmembrane region" description="Helical" evidence="5">
    <location>
        <begin position="105"/>
        <end position="124"/>
    </location>
</feature>
<keyword evidence="8" id="KW-1185">Reference proteome</keyword>
<dbReference type="Pfam" id="PF04893">
    <property type="entry name" value="Yip1"/>
    <property type="match status" value="1"/>
</dbReference>
<dbReference type="InterPro" id="IPR006977">
    <property type="entry name" value="Yip1_dom"/>
</dbReference>
<dbReference type="GO" id="GO:0016020">
    <property type="term" value="C:membrane"/>
    <property type="evidence" value="ECO:0007669"/>
    <property type="project" value="UniProtKB-SubCell"/>
</dbReference>
<feature type="transmembrane region" description="Helical" evidence="5">
    <location>
        <begin position="160"/>
        <end position="178"/>
    </location>
</feature>
<evidence type="ECO:0000313" key="8">
    <source>
        <dbReference type="Proteomes" id="UP000483362"/>
    </source>
</evidence>
<dbReference type="Proteomes" id="UP000483362">
    <property type="component" value="Unassembled WGS sequence"/>
</dbReference>
<evidence type="ECO:0000256" key="4">
    <source>
        <dbReference type="ARBA" id="ARBA00023136"/>
    </source>
</evidence>
<dbReference type="AlphaFoldDB" id="A0A6L5XF12"/>
<keyword evidence="2 5" id="KW-0812">Transmembrane</keyword>
<accession>A0A6L5XF12</accession>
<sequence>MSLIKNIALLIVSPKMGWEEINLSGYPTHKVLQSGFYPMLALLAISSFSLMLYDPTAWTLSKTLMHAIVEFSSYFATYFLTSYLLGSLYPEIVKTATANARLNNFIAYNLIFLVLLEIFNNVLADGFSPIYFLLLYTFVIVYKGLDYINMKDEEKKTKFVAVASMLMICLPLVFRWTLEKMII</sequence>
<proteinExistence type="predicted"/>
<keyword evidence="4 5" id="KW-0472">Membrane</keyword>
<evidence type="ECO:0000256" key="2">
    <source>
        <dbReference type="ARBA" id="ARBA00022692"/>
    </source>
</evidence>
<comment type="caution">
    <text evidence="7">The sequence shown here is derived from an EMBL/GenBank/DDBJ whole genome shotgun (WGS) entry which is preliminary data.</text>
</comment>